<keyword evidence="4" id="KW-1003">Cell membrane</keyword>
<keyword evidence="3" id="KW-0813">Transport</keyword>
<evidence type="ECO:0000259" key="9">
    <source>
        <dbReference type="Pfam" id="PF00892"/>
    </source>
</evidence>
<organism evidence="10 11">
    <name type="scientific">Gulosibacter faecalis</name>
    <dbReference type="NCBI Taxonomy" id="272240"/>
    <lineage>
        <taxon>Bacteria</taxon>
        <taxon>Bacillati</taxon>
        <taxon>Actinomycetota</taxon>
        <taxon>Actinomycetes</taxon>
        <taxon>Micrococcales</taxon>
        <taxon>Microbacteriaceae</taxon>
        <taxon>Gulosibacter</taxon>
    </lineage>
</organism>
<evidence type="ECO:0000256" key="6">
    <source>
        <dbReference type="ARBA" id="ARBA00022989"/>
    </source>
</evidence>
<evidence type="ECO:0000256" key="3">
    <source>
        <dbReference type="ARBA" id="ARBA00022448"/>
    </source>
</evidence>
<evidence type="ECO:0000313" key="11">
    <source>
        <dbReference type="Proteomes" id="UP001597492"/>
    </source>
</evidence>
<dbReference type="InterPro" id="IPR050638">
    <property type="entry name" value="AA-Vitamin_Transporters"/>
</dbReference>
<dbReference type="Proteomes" id="UP001597492">
    <property type="component" value="Unassembled WGS sequence"/>
</dbReference>
<proteinExistence type="inferred from homology"/>
<keyword evidence="11" id="KW-1185">Reference proteome</keyword>
<dbReference type="NCBIfam" id="TIGR00688">
    <property type="entry name" value="rarD"/>
    <property type="match status" value="1"/>
</dbReference>
<comment type="caution">
    <text evidence="10">The sequence shown here is derived from an EMBL/GenBank/DDBJ whole genome shotgun (WGS) entry which is preliminary data.</text>
</comment>
<feature type="transmembrane region" description="Helical" evidence="8">
    <location>
        <begin position="222"/>
        <end position="244"/>
    </location>
</feature>
<dbReference type="EMBL" id="JBHUNE010000001">
    <property type="protein sequence ID" value="MFD2756893.1"/>
    <property type="molecule type" value="Genomic_DNA"/>
</dbReference>
<dbReference type="SUPFAM" id="SSF103481">
    <property type="entry name" value="Multidrug resistance efflux transporter EmrE"/>
    <property type="match status" value="2"/>
</dbReference>
<feature type="transmembrane region" description="Helical" evidence="8">
    <location>
        <begin position="114"/>
        <end position="131"/>
    </location>
</feature>
<comment type="subcellular location">
    <subcellularLocation>
        <location evidence="1">Cell membrane</location>
        <topology evidence="1">Multi-pass membrane protein</topology>
    </subcellularLocation>
</comment>
<keyword evidence="5 8" id="KW-0812">Transmembrane</keyword>
<keyword evidence="6 8" id="KW-1133">Transmembrane helix</keyword>
<evidence type="ECO:0000256" key="4">
    <source>
        <dbReference type="ARBA" id="ARBA00022475"/>
    </source>
</evidence>
<feature type="transmembrane region" description="Helical" evidence="8">
    <location>
        <begin position="138"/>
        <end position="156"/>
    </location>
</feature>
<gene>
    <name evidence="10" type="primary">rarD</name>
    <name evidence="10" type="ORF">ACFSW7_00685</name>
</gene>
<feature type="transmembrane region" description="Helical" evidence="8">
    <location>
        <begin position="82"/>
        <end position="102"/>
    </location>
</feature>
<feature type="domain" description="EamA" evidence="9">
    <location>
        <begin position="163"/>
        <end position="296"/>
    </location>
</feature>
<dbReference type="PANTHER" id="PTHR32322:SF2">
    <property type="entry name" value="EAMA DOMAIN-CONTAINING PROTEIN"/>
    <property type="match status" value="1"/>
</dbReference>
<reference evidence="11" key="1">
    <citation type="journal article" date="2019" name="Int. J. Syst. Evol. Microbiol.">
        <title>The Global Catalogue of Microorganisms (GCM) 10K type strain sequencing project: providing services to taxonomists for standard genome sequencing and annotation.</title>
        <authorList>
            <consortium name="The Broad Institute Genomics Platform"/>
            <consortium name="The Broad Institute Genome Sequencing Center for Infectious Disease"/>
            <person name="Wu L."/>
            <person name="Ma J."/>
        </authorList>
    </citation>
    <scope>NUCLEOTIDE SEQUENCE [LARGE SCALE GENOMIC DNA]</scope>
    <source>
        <strain evidence="11">TISTR 1514</strain>
    </source>
</reference>
<feature type="transmembrane region" description="Helical" evidence="8">
    <location>
        <begin position="20"/>
        <end position="37"/>
    </location>
</feature>
<keyword evidence="7 8" id="KW-0472">Membrane</keyword>
<dbReference type="InterPro" id="IPR000620">
    <property type="entry name" value="EamA_dom"/>
</dbReference>
<evidence type="ECO:0000256" key="2">
    <source>
        <dbReference type="ARBA" id="ARBA00007362"/>
    </source>
</evidence>
<feature type="transmembrane region" description="Helical" evidence="8">
    <location>
        <begin position="49"/>
        <end position="70"/>
    </location>
</feature>
<feature type="transmembrane region" description="Helical" evidence="8">
    <location>
        <begin position="282"/>
        <end position="300"/>
    </location>
</feature>
<evidence type="ECO:0000256" key="8">
    <source>
        <dbReference type="SAM" id="Phobius"/>
    </source>
</evidence>
<evidence type="ECO:0000256" key="1">
    <source>
        <dbReference type="ARBA" id="ARBA00004651"/>
    </source>
</evidence>
<feature type="domain" description="EamA" evidence="9">
    <location>
        <begin position="18"/>
        <end position="150"/>
    </location>
</feature>
<dbReference type="RefSeq" id="WP_019619011.1">
    <property type="nucleotide sequence ID" value="NZ_JBHUNE010000001.1"/>
</dbReference>
<feature type="transmembrane region" description="Helical" evidence="8">
    <location>
        <begin position="197"/>
        <end position="216"/>
    </location>
</feature>
<evidence type="ECO:0000313" key="10">
    <source>
        <dbReference type="EMBL" id="MFD2756893.1"/>
    </source>
</evidence>
<protein>
    <submittedName>
        <fullName evidence="10">EamA family transporter RarD</fullName>
    </submittedName>
</protein>
<dbReference type="InterPro" id="IPR037185">
    <property type="entry name" value="EmrE-like"/>
</dbReference>
<comment type="similarity">
    <text evidence="2">Belongs to the EamA transporter family.</text>
</comment>
<accession>A0ABW5UTD0</accession>
<dbReference type="Pfam" id="PF00892">
    <property type="entry name" value="EamA"/>
    <property type="match status" value="2"/>
</dbReference>
<dbReference type="PANTHER" id="PTHR32322">
    <property type="entry name" value="INNER MEMBRANE TRANSPORTER"/>
    <property type="match status" value="1"/>
</dbReference>
<dbReference type="InterPro" id="IPR004626">
    <property type="entry name" value="RarD"/>
</dbReference>
<sequence>MTPPASPTASRSASGQTTGLLLGILSFATWGLLPLYLQTVKPTTTLEIIAWRILLSVVFCLVVVLVARRWKVLVALVRDWRSTLWLGAASIAVFLNWTMYVLAVELGRSLEGSLGYYLNPLVSMLLGMVVLGERLRPLQWVAAGFAVLSFGTMVVAYGEPPWLSLGVAVSFALYGLIKKRVSTSADPIAGLTVETMWLAPVGGALLLVVGLTSGITMGNVGAGHTTMLLLAGAMTSVPLLLFAAATARLTLVEVGIVQYVAPTMQFIFGITLLHEPMPAERWLGFVLVWIALVFFTIDLVRDVRRRRRAARAAGKPVIERDPTGEINVV</sequence>
<evidence type="ECO:0000256" key="5">
    <source>
        <dbReference type="ARBA" id="ARBA00022692"/>
    </source>
</evidence>
<feature type="transmembrane region" description="Helical" evidence="8">
    <location>
        <begin position="251"/>
        <end position="270"/>
    </location>
</feature>
<name>A0ABW5UTD0_9MICO</name>
<evidence type="ECO:0000256" key="7">
    <source>
        <dbReference type="ARBA" id="ARBA00023136"/>
    </source>
</evidence>
<feature type="transmembrane region" description="Helical" evidence="8">
    <location>
        <begin position="162"/>
        <end position="177"/>
    </location>
</feature>